<dbReference type="STRING" id="316274.Haur_4530"/>
<dbReference type="GO" id="GO:0000155">
    <property type="term" value="F:phosphorelay sensor kinase activity"/>
    <property type="evidence" value="ECO:0007669"/>
    <property type="project" value="InterPro"/>
</dbReference>
<dbReference type="InterPro" id="IPR050351">
    <property type="entry name" value="BphY/WalK/GraS-like"/>
</dbReference>
<reference evidence="13 14" key="1">
    <citation type="journal article" date="2011" name="Stand. Genomic Sci.">
        <title>Complete genome sequence of the filamentous gliding predatory bacterium Herpetosiphon aurantiacus type strain (114-95(T)).</title>
        <authorList>
            <person name="Kiss H."/>
            <person name="Nett M."/>
            <person name="Domin N."/>
            <person name="Martin K."/>
            <person name="Maresca J.A."/>
            <person name="Copeland A."/>
            <person name="Lapidus A."/>
            <person name="Lucas S."/>
            <person name="Berry K.W."/>
            <person name="Glavina Del Rio T."/>
            <person name="Dalin E."/>
            <person name="Tice H."/>
            <person name="Pitluck S."/>
            <person name="Richardson P."/>
            <person name="Bruce D."/>
            <person name="Goodwin L."/>
            <person name="Han C."/>
            <person name="Detter J.C."/>
            <person name="Schmutz J."/>
            <person name="Brettin T."/>
            <person name="Land M."/>
            <person name="Hauser L."/>
            <person name="Kyrpides N.C."/>
            <person name="Ivanova N."/>
            <person name="Goker M."/>
            <person name="Woyke T."/>
            <person name="Klenk H.P."/>
            <person name="Bryant D.A."/>
        </authorList>
    </citation>
    <scope>NUCLEOTIDE SEQUENCE [LARGE SCALE GENOMIC DNA]</scope>
    <source>
        <strain evidence="14">ATCC 23779 / DSM 785 / 114-95</strain>
    </source>
</reference>
<feature type="domain" description="HAMP" evidence="12">
    <location>
        <begin position="72"/>
        <end position="124"/>
    </location>
</feature>
<dbReference type="EC" id="2.7.13.3" evidence="3"/>
<dbReference type="Pfam" id="PF00672">
    <property type="entry name" value="HAMP"/>
    <property type="match status" value="1"/>
</dbReference>
<dbReference type="CDD" id="cd00082">
    <property type="entry name" value="HisKA"/>
    <property type="match status" value="1"/>
</dbReference>
<evidence type="ECO:0000259" key="11">
    <source>
        <dbReference type="PROSITE" id="PS50109"/>
    </source>
</evidence>
<dbReference type="GO" id="GO:0007234">
    <property type="term" value="P:osmosensory signaling via phosphorelay pathway"/>
    <property type="evidence" value="ECO:0007669"/>
    <property type="project" value="TreeGrafter"/>
</dbReference>
<dbReference type="InterPro" id="IPR003661">
    <property type="entry name" value="HisK_dim/P_dom"/>
</dbReference>
<sequence>MRMAMQLHARGGLALNQLIRLVYLMAIAVGMLGLGLIGYGLWLARFDWWHWFLISLGALWLLLHIGLIVMLQRKRRAIQQLTAVVDVLATADLSVRAPNLGTDELGELAQSINLAAEHFTSLLDTQRRETQRERAILAAIDDGVIVCDQLGQIILLNTAAYNIIAMAEAERLQTNHEQPNLSLRFYAALEAVQPALDQALGRPHIKPAERVCFAGRTYRLSANPIWIDDRRIGAVAILQDISARVESERLRSDFMALAAHELRSPLTSIRGFADMLLWSNPEHFSAEEISYIEGIGRNIQRLTELMNDVVELARLETQRNEHTPQPVDLRQVLSAVLDEFRPRAERKKLQLDCLLPNELPLLSLDPLHIRQISHHLISNAIKYTPEQGQIQIEVQQRIDDILVVVRDTGIGISLREQPRIFGRFFRNDNPLSRAAGGTGLGLSIAKALVEMNHGSIYFESIEEEGTTFYVAFPLALVCEPLPYNPAALADAA</sequence>
<dbReference type="PANTHER" id="PTHR42878">
    <property type="entry name" value="TWO-COMPONENT HISTIDINE KINASE"/>
    <property type="match status" value="1"/>
</dbReference>
<dbReference type="InterPro" id="IPR036097">
    <property type="entry name" value="HisK_dim/P_sf"/>
</dbReference>
<dbReference type="InterPro" id="IPR005467">
    <property type="entry name" value="His_kinase_dom"/>
</dbReference>
<evidence type="ECO:0000256" key="3">
    <source>
        <dbReference type="ARBA" id="ARBA00012438"/>
    </source>
</evidence>
<dbReference type="SMART" id="SM00388">
    <property type="entry name" value="HisKA"/>
    <property type="match status" value="1"/>
</dbReference>
<dbReference type="GO" id="GO:0030295">
    <property type="term" value="F:protein kinase activator activity"/>
    <property type="evidence" value="ECO:0007669"/>
    <property type="project" value="TreeGrafter"/>
</dbReference>
<dbReference type="Gene3D" id="6.10.340.10">
    <property type="match status" value="1"/>
</dbReference>
<protein>
    <recommendedName>
        <fullName evidence="3">histidine kinase</fullName>
        <ecNumber evidence="3">2.7.13.3</ecNumber>
    </recommendedName>
</protein>
<keyword evidence="5 13" id="KW-0808">Transferase</keyword>
<dbReference type="HOGENOM" id="CLU_000445_89_2_0"/>
<gene>
    <name evidence="13" type="ordered locus">Haur_4530</name>
</gene>
<evidence type="ECO:0000313" key="14">
    <source>
        <dbReference type="Proteomes" id="UP000000787"/>
    </source>
</evidence>
<keyword evidence="4" id="KW-0597">Phosphoprotein</keyword>
<evidence type="ECO:0000256" key="4">
    <source>
        <dbReference type="ARBA" id="ARBA00022553"/>
    </source>
</evidence>
<dbReference type="FunFam" id="3.30.565.10:FF:000006">
    <property type="entry name" value="Sensor histidine kinase WalK"/>
    <property type="match status" value="1"/>
</dbReference>
<evidence type="ECO:0000259" key="12">
    <source>
        <dbReference type="PROSITE" id="PS50885"/>
    </source>
</evidence>
<evidence type="ECO:0000256" key="10">
    <source>
        <dbReference type="SAM" id="Phobius"/>
    </source>
</evidence>
<evidence type="ECO:0000256" key="8">
    <source>
        <dbReference type="ARBA" id="ARBA00022840"/>
    </source>
</evidence>
<dbReference type="AlphaFoldDB" id="A9AZV7"/>
<keyword evidence="6" id="KW-0547">Nucleotide-binding</keyword>
<evidence type="ECO:0000256" key="5">
    <source>
        <dbReference type="ARBA" id="ARBA00022679"/>
    </source>
</evidence>
<dbReference type="SUPFAM" id="SSF47384">
    <property type="entry name" value="Homodimeric domain of signal transducing histidine kinase"/>
    <property type="match status" value="1"/>
</dbReference>
<dbReference type="SMART" id="SM00387">
    <property type="entry name" value="HATPase_c"/>
    <property type="match status" value="1"/>
</dbReference>
<feature type="domain" description="Histidine kinase" evidence="11">
    <location>
        <begin position="257"/>
        <end position="476"/>
    </location>
</feature>
<dbReference type="Pfam" id="PF00512">
    <property type="entry name" value="HisKA"/>
    <property type="match status" value="1"/>
</dbReference>
<dbReference type="Gene3D" id="1.10.287.130">
    <property type="match status" value="1"/>
</dbReference>
<keyword evidence="10" id="KW-0812">Transmembrane</keyword>
<feature type="transmembrane region" description="Helical" evidence="10">
    <location>
        <begin position="21"/>
        <end position="42"/>
    </location>
</feature>
<dbReference type="InterPro" id="IPR035965">
    <property type="entry name" value="PAS-like_dom_sf"/>
</dbReference>
<comment type="subcellular location">
    <subcellularLocation>
        <location evidence="2">Membrane</location>
    </subcellularLocation>
</comment>
<keyword evidence="10" id="KW-1133">Transmembrane helix</keyword>
<dbReference type="EMBL" id="CP000875">
    <property type="protein sequence ID" value="ABX07161.1"/>
    <property type="molecule type" value="Genomic_DNA"/>
</dbReference>
<dbReference type="PRINTS" id="PR00344">
    <property type="entry name" value="BCTRLSENSOR"/>
</dbReference>
<keyword evidence="9" id="KW-0902">Two-component regulatory system</keyword>
<feature type="transmembrane region" description="Helical" evidence="10">
    <location>
        <begin position="48"/>
        <end position="71"/>
    </location>
</feature>
<dbReference type="Gene3D" id="3.30.565.10">
    <property type="entry name" value="Histidine kinase-like ATPase, C-terminal domain"/>
    <property type="match status" value="1"/>
</dbReference>
<evidence type="ECO:0000256" key="2">
    <source>
        <dbReference type="ARBA" id="ARBA00004370"/>
    </source>
</evidence>
<organism evidence="13 14">
    <name type="scientific">Herpetosiphon aurantiacus (strain ATCC 23779 / DSM 785 / 114-95)</name>
    <dbReference type="NCBI Taxonomy" id="316274"/>
    <lineage>
        <taxon>Bacteria</taxon>
        <taxon>Bacillati</taxon>
        <taxon>Chloroflexota</taxon>
        <taxon>Chloroflexia</taxon>
        <taxon>Herpetosiphonales</taxon>
        <taxon>Herpetosiphonaceae</taxon>
        <taxon>Herpetosiphon</taxon>
    </lineage>
</organism>
<dbReference type="SUPFAM" id="SSF55874">
    <property type="entry name" value="ATPase domain of HSP90 chaperone/DNA topoisomerase II/histidine kinase"/>
    <property type="match status" value="1"/>
</dbReference>
<keyword evidence="8" id="KW-0067">ATP-binding</keyword>
<evidence type="ECO:0000256" key="1">
    <source>
        <dbReference type="ARBA" id="ARBA00000085"/>
    </source>
</evidence>
<dbReference type="SUPFAM" id="SSF55785">
    <property type="entry name" value="PYP-like sensor domain (PAS domain)"/>
    <property type="match status" value="1"/>
</dbReference>
<dbReference type="PROSITE" id="PS50885">
    <property type="entry name" value="HAMP"/>
    <property type="match status" value="1"/>
</dbReference>
<keyword evidence="10" id="KW-0472">Membrane</keyword>
<dbReference type="PANTHER" id="PTHR42878:SF7">
    <property type="entry name" value="SENSOR HISTIDINE KINASE GLRK"/>
    <property type="match status" value="1"/>
</dbReference>
<dbReference type="Pfam" id="PF02518">
    <property type="entry name" value="HATPase_c"/>
    <property type="match status" value="1"/>
</dbReference>
<dbReference type="Proteomes" id="UP000000787">
    <property type="component" value="Chromosome"/>
</dbReference>
<evidence type="ECO:0000256" key="6">
    <source>
        <dbReference type="ARBA" id="ARBA00022741"/>
    </source>
</evidence>
<comment type="catalytic activity">
    <reaction evidence="1">
        <text>ATP + protein L-histidine = ADP + protein N-phospho-L-histidine.</text>
        <dbReference type="EC" id="2.7.13.3"/>
    </reaction>
</comment>
<name>A9AZV7_HERA2</name>
<dbReference type="Gene3D" id="3.30.450.20">
    <property type="entry name" value="PAS domain"/>
    <property type="match status" value="1"/>
</dbReference>
<keyword evidence="7 13" id="KW-0418">Kinase</keyword>
<evidence type="ECO:0000256" key="7">
    <source>
        <dbReference type="ARBA" id="ARBA00022777"/>
    </source>
</evidence>
<evidence type="ECO:0000313" key="13">
    <source>
        <dbReference type="EMBL" id="ABX07161.1"/>
    </source>
</evidence>
<dbReference type="InterPro" id="IPR004358">
    <property type="entry name" value="Sig_transdc_His_kin-like_C"/>
</dbReference>
<dbReference type="PROSITE" id="PS50109">
    <property type="entry name" value="HIS_KIN"/>
    <property type="match status" value="1"/>
</dbReference>
<dbReference type="eggNOG" id="COG5002">
    <property type="taxonomic scope" value="Bacteria"/>
</dbReference>
<dbReference type="SUPFAM" id="SSF158472">
    <property type="entry name" value="HAMP domain-like"/>
    <property type="match status" value="1"/>
</dbReference>
<proteinExistence type="predicted"/>
<dbReference type="GO" id="GO:0000156">
    <property type="term" value="F:phosphorelay response regulator activity"/>
    <property type="evidence" value="ECO:0007669"/>
    <property type="project" value="TreeGrafter"/>
</dbReference>
<dbReference type="CDD" id="cd06225">
    <property type="entry name" value="HAMP"/>
    <property type="match status" value="1"/>
</dbReference>
<keyword evidence="14" id="KW-1185">Reference proteome</keyword>
<accession>A9AZV7</accession>
<dbReference type="KEGG" id="hau:Haur_4530"/>
<dbReference type="GO" id="GO:0016020">
    <property type="term" value="C:membrane"/>
    <property type="evidence" value="ECO:0007669"/>
    <property type="project" value="UniProtKB-SubCell"/>
</dbReference>
<dbReference type="GO" id="GO:0005524">
    <property type="term" value="F:ATP binding"/>
    <property type="evidence" value="ECO:0007669"/>
    <property type="project" value="UniProtKB-KW"/>
</dbReference>
<dbReference type="InParanoid" id="A9AZV7"/>
<dbReference type="InterPro" id="IPR036890">
    <property type="entry name" value="HATPase_C_sf"/>
</dbReference>
<dbReference type="BioCyc" id="HAUR316274:GHYA-4585-MONOMER"/>
<dbReference type="InterPro" id="IPR003660">
    <property type="entry name" value="HAMP_dom"/>
</dbReference>
<dbReference type="SMART" id="SM00304">
    <property type="entry name" value="HAMP"/>
    <property type="match status" value="1"/>
</dbReference>
<evidence type="ECO:0000256" key="9">
    <source>
        <dbReference type="ARBA" id="ARBA00023012"/>
    </source>
</evidence>
<dbReference type="InterPro" id="IPR003594">
    <property type="entry name" value="HATPase_dom"/>
</dbReference>